<dbReference type="RefSeq" id="WP_203348102.1">
    <property type="nucleotide sequence ID" value="NZ_CP021748.1"/>
</dbReference>
<dbReference type="PANTHER" id="PTHR33495">
    <property type="entry name" value="ANTI-SIGMA FACTOR ANTAGONIST TM_1081-RELATED-RELATED"/>
    <property type="match status" value="1"/>
</dbReference>
<dbReference type="Proteomes" id="UP000195880">
    <property type="component" value="Chromosome"/>
</dbReference>
<feature type="domain" description="STAS" evidence="1">
    <location>
        <begin position="9"/>
        <end position="86"/>
    </location>
</feature>
<evidence type="ECO:0000313" key="2">
    <source>
        <dbReference type="EMBL" id="ARX85271.1"/>
    </source>
</evidence>
<dbReference type="KEGG" id="salf:SMD44_04730"/>
<dbReference type="PANTHER" id="PTHR33495:SF2">
    <property type="entry name" value="ANTI-SIGMA FACTOR ANTAGONIST TM_1081-RELATED"/>
    <property type="match status" value="1"/>
</dbReference>
<dbReference type="InterPro" id="IPR036513">
    <property type="entry name" value="STAS_dom_sf"/>
</dbReference>
<dbReference type="Pfam" id="PF01740">
    <property type="entry name" value="STAS"/>
    <property type="match status" value="1"/>
</dbReference>
<proteinExistence type="predicted"/>
<reference evidence="2 3" key="1">
    <citation type="submission" date="2017-05" db="EMBL/GenBank/DDBJ databases">
        <title>Streptomyces alboflavus Genome sequencing and assembly.</title>
        <authorList>
            <person name="Wang Y."/>
            <person name="Du B."/>
            <person name="Ding Y."/>
            <person name="Liu H."/>
            <person name="Hou Q."/>
            <person name="Liu K."/>
            <person name="Wang C."/>
            <person name="Yao L."/>
        </authorList>
    </citation>
    <scope>NUCLEOTIDE SEQUENCE [LARGE SCALE GENOMIC DNA]</scope>
    <source>
        <strain evidence="2 3">MDJK44</strain>
    </source>
</reference>
<dbReference type="EMBL" id="CP021748">
    <property type="protein sequence ID" value="ARX85271.1"/>
    <property type="molecule type" value="Genomic_DNA"/>
</dbReference>
<dbReference type="Gene3D" id="3.30.750.24">
    <property type="entry name" value="STAS domain"/>
    <property type="match status" value="1"/>
</dbReference>
<evidence type="ECO:0000259" key="1">
    <source>
        <dbReference type="PROSITE" id="PS50801"/>
    </source>
</evidence>
<gene>
    <name evidence="2" type="ORF">SMD44_04730</name>
</gene>
<sequence length="121" mass="13190">MTPPPAVICVKEVRPHGDCTLVVLCGEIDIHTAPGVIEFLDGLTYANDTDLLIDLRPVGFMDCAGVRLLNRARARSSSRHGRLRLICTGRATLHLLHHPRLRLGYEILSELPAPVPPQAAA</sequence>
<keyword evidence="3" id="KW-1185">Reference proteome</keyword>
<dbReference type="SUPFAM" id="SSF52091">
    <property type="entry name" value="SpoIIaa-like"/>
    <property type="match status" value="1"/>
</dbReference>
<name>A0A1Z1WFR1_9ACTN</name>
<dbReference type="AlphaFoldDB" id="A0A1Z1WFR1"/>
<dbReference type="PROSITE" id="PS50801">
    <property type="entry name" value="STAS"/>
    <property type="match status" value="1"/>
</dbReference>
<dbReference type="CDD" id="cd07043">
    <property type="entry name" value="STAS_anti-anti-sigma_factors"/>
    <property type="match status" value="1"/>
</dbReference>
<dbReference type="GO" id="GO:0043856">
    <property type="term" value="F:anti-sigma factor antagonist activity"/>
    <property type="evidence" value="ECO:0007669"/>
    <property type="project" value="TreeGrafter"/>
</dbReference>
<dbReference type="InterPro" id="IPR002645">
    <property type="entry name" value="STAS_dom"/>
</dbReference>
<organism evidence="2 3">
    <name type="scientific">Streptomyces alboflavus</name>
    <dbReference type="NCBI Taxonomy" id="67267"/>
    <lineage>
        <taxon>Bacteria</taxon>
        <taxon>Bacillati</taxon>
        <taxon>Actinomycetota</taxon>
        <taxon>Actinomycetes</taxon>
        <taxon>Kitasatosporales</taxon>
        <taxon>Streptomycetaceae</taxon>
        <taxon>Streptomyces</taxon>
    </lineage>
</organism>
<accession>A0A1Z1WFR1</accession>
<evidence type="ECO:0000313" key="3">
    <source>
        <dbReference type="Proteomes" id="UP000195880"/>
    </source>
</evidence>
<protein>
    <submittedName>
        <fullName evidence="2">Putative Anti-sigma-B factor antagonist</fullName>
    </submittedName>
</protein>